<dbReference type="PANTHER" id="PTHR37402">
    <property type="entry name" value="GRAM DOMAIN-CONTAINING PROTEIN 4"/>
    <property type="match status" value="1"/>
</dbReference>
<feature type="compositionally biased region" description="Low complexity" evidence="1">
    <location>
        <begin position="59"/>
        <end position="72"/>
    </location>
</feature>
<dbReference type="InterPro" id="IPR037847">
    <property type="entry name" value="GRAMDC4"/>
</dbReference>
<sequence length="624" mass="70310">MSSSTINSNPSDGGSSSIGSSNAPPVPPPRPTVPKATGAHPVPAPALPARNKSVDQLLPSTSKPTPKKNTTSINPDIEEYYAHLGKHVKEVRRRKAKNIVAPSLSDYRVKKDDEVISTNWIEFIQAWIKYFVSAAAYDEVDRPLEPFSLKTVKHDLDRLYPMVVPFIAPVRKLRPIYRWENKALTGGLASLYLVLWYYDLIMAFVCIWMAIGILVVRLDMFAQYGVEALEEQPETDATVKSWNRNFWMKMRTTMGTRSPYGFNLFDDIDISVTEWKTDLYTKYGPTIQIILSDTVDYLERIKNLLTWKRPLKTRILLFVICTSSVFLTFIPLRYVGKMAFFYLGFEFFVLQALRSHYPRHRRLFNILNLLLWDVPNDAEYAMEVVRLSHPIKKNNNDSMSSSSSSSTSTSTSTDLRRRNMDYDSSSTSHRHPPSAMPKKLSASMSDLMTDHLTMKALDVKPINKSPGKTAFHEQAASTATSLAMLAAAAAVNKVKKTVEGKRDKNAKRAEESIPPEEEDDPNGKIAFGCMYKGTIPGRINLRGNGFVFQTSRMTGGKVLVECAFDDIVGVKKTKQYDMLVWHANGIDISTTDGHVLKFENVIRRDDCFNRLVAASDAGGEWKKM</sequence>
<evidence type="ECO:0000256" key="1">
    <source>
        <dbReference type="SAM" id="MobiDB-lite"/>
    </source>
</evidence>
<dbReference type="InterPro" id="IPR011993">
    <property type="entry name" value="PH-like_dom_sf"/>
</dbReference>
<dbReference type="VEuPathDB" id="FungiDB:HMPREF1544_04467"/>
<feature type="transmembrane region" description="Helical" evidence="2">
    <location>
        <begin position="195"/>
        <end position="216"/>
    </location>
</feature>
<dbReference type="InterPro" id="IPR021709">
    <property type="entry name" value="DUF3292"/>
</dbReference>
<dbReference type="GO" id="GO:0006915">
    <property type="term" value="P:apoptotic process"/>
    <property type="evidence" value="ECO:0007669"/>
    <property type="project" value="InterPro"/>
</dbReference>
<feature type="compositionally biased region" description="Basic and acidic residues" evidence="1">
    <location>
        <begin position="496"/>
        <end position="511"/>
    </location>
</feature>
<organism evidence="3 4">
    <name type="scientific">Mucor circinelloides f. circinelloides (strain 1006PhL)</name>
    <name type="common">Mucormycosis agent</name>
    <name type="synonym">Calyptromyces circinelloides</name>
    <dbReference type="NCBI Taxonomy" id="1220926"/>
    <lineage>
        <taxon>Eukaryota</taxon>
        <taxon>Fungi</taxon>
        <taxon>Fungi incertae sedis</taxon>
        <taxon>Mucoromycota</taxon>
        <taxon>Mucoromycotina</taxon>
        <taxon>Mucoromycetes</taxon>
        <taxon>Mucorales</taxon>
        <taxon>Mucorineae</taxon>
        <taxon>Mucoraceae</taxon>
        <taxon>Mucor</taxon>
    </lineage>
</organism>
<dbReference type="EMBL" id="KE123946">
    <property type="protein sequence ID" value="EPB88708.1"/>
    <property type="molecule type" value="Genomic_DNA"/>
</dbReference>
<evidence type="ECO:0000256" key="2">
    <source>
        <dbReference type="SAM" id="Phobius"/>
    </source>
</evidence>
<dbReference type="Gene3D" id="2.30.29.30">
    <property type="entry name" value="Pleckstrin-homology domain (PH domain)/Phosphotyrosine-binding domain (PTB)"/>
    <property type="match status" value="1"/>
</dbReference>
<feature type="compositionally biased region" description="Low complexity" evidence="1">
    <location>
        <begin position="7"/>
        <end position="23"/>
    </location>
</feature>
<dbReference type="AlphaFoldDB" id="S2K0M0"/>
<name>S2K0M0_MUCC1</name>
<keyword evidence="2" id="KW-1133">Transmembrane helix</keyword>
<protein>
    <recommendedName>
        <fullName evidence="5">GRAM domain-containing protein</fullName>
    </recommendedName>
</protein>
<gene>
    <name evidence="3" type="ORF">HMPREF1544_04467</name>
</gene>
<dbReference type="Pfam" id="PF11696">
    <property type="entry name" value="DUF3292"/>
    <property type="match status" value="1"/>
</dbReference>
<feature type="transmembrane region" description="Helical" evidence="2">
    <location>
        <begin position="315"/>
        <end position="334"/>
    </location>
</feature>
<dbReference type="eggNOG" id="ENOG502QS59">
    <property type="taxonomic scope" value="Eukaryota"/>
</dbReference>
<dbReference type="PANTHER" id="PTHR37402:SF1">
    <property type="entry name" value="GRAM DOMAIN-CONTAINING PROTEIN 4"/>
    <property type="match status" value="1"/>
</dbReference>
<feature type="region of interest" description="Disordered" evidence="1">
    <location>
        <begin position="393"/>
        <end position="441"/>
    </location>
</feature>
<feature type="compositionally biased region" description="Low complexity" evidence="1">
    <location>
        <begin position="398"/>
        <end position="413"/>
    </location>
</feature>
<keyword evidence="2" id="KW-0812">Transmembrane</keyword>
<reference evidence="4" key="1">
    <citation type="submission" date="2013-05" db="EMBL/GenBank/DDBJ databases">
        <title>The Genome sequence of Mucor circinelloides f. circinelloides 1006PhL.</title>
        <authorList>
            <consortium name="The Broad Institute Genomics Platform"/>
            <person name="Cuomo C."/>
            <person name="Earl A."/>
            <person name="Findley K."/>
            <person name="Lee S.C."/>
            <person name="Walker B."/>
            <person name="Young S."/>
            <person name="Zeng Q."/>
            <person name="Gargeya S."/>
            <person name="Fitzgerald M."/>
            <person name="Haas B."/>
            <person name="Abouelleil A."/>
            <person name="Allen A.W."/>
            <person name="Alvarado L."/>
            <person name="Arachchi H.M."/>
            <person name="Berlin A.M."/>
            <person name="Chapman S.B."/>
            <person name="Gainer-Dewar J."/>
            <person name="Goldberg J."/>
            <person name="Griggs A."/>
            <person name="Gujja S."/>
            <person name="Hansen M."/>
            <person name="Howarth C."/>
            <person name="Imamovic A."/>
            <person name="Ireland A."/>
            <person name="Larimer J."/>
            <person name="McCowan C."/>
            <person name="Murphy C."/>
            <person name="Pearson M."/>
            <person name="Poon T.W."/>
            <person name="Priest M."/>
            <person name="Roberts A."/>
            <person name="Saif S."/>
            <person name="Shea T."/>
            <person name="Sisk P."/>
            <person name="Sykes S."/>
            <person name="Wortman J."/>
            <person name="Nusbaum C."/>
            <person name="Birren B."/>
        </authorList>
    </citation>
    <scope>NUCLEOTIDE SEQUENCE [LARGE SCALE GENOMIC DNA]</scope>
    <source>
        <strain evidence="4">1006PhL</strain>
    </source>
</reference>
<dbReference type="Proteomes" id="UP000014254">
    <property type="component" value="Unassembled WGS sequence"/>
</dbReference>
<evidence type="ECO:0000313" key="4">
    <source>
        <dbReference type="Proteomes" id="UP000014254"/>
    </source>
</evidence>
<dbReference type="OMA" id="VWHANGI"/>
<proteinExistence type="predicted"/>
<evidence type="ECO:0000313" key="3">
    <source>
        <dbReference type="EMBL" id="EPB88708.1"/>
    </source>
</evidence>
<accession>S2K0M0</accession>
<keyword evidence="4" id="KW-1185">Reference proteome</keyword>
<dbReference type="OrthoDB" id="1708389at2759"/>
<feature type="region of interest" description="Disordered" evidence="1">
    <location>
        <begin position="496"/>
        <end position="521"/>
    </location>
</feature>
<keyword evidence="2" id="KW-0472">Membrane</keyword>
<dbReference type="InParanoid" id="S2K0M0"/>
<dbReference type="STRING" id="1220926.S2K0M0"/>
<feature type="region of interest" description="Disordered" evidence="1">
    <location>
        <begin position="1"/>
        <end position="74"/>
    </location>
</feature>
<evidence type="ECO:0008006" key="5">
    <source>
        <dbReference type="Google" id="ProtNLM"/>
    </source>
</evidence>